<evidence type="ECO:0000313" key="2">
    <source>
        <dbReference type="EMBL" id="MPC64477.1"/>
    </source>
</evidence>
<accession>A0A5B7H550</accession>
<dbReference type="EMBL" id="VSRR010022157">
    <property type="protein sequence ID" value="MPC64477.1"/>
    <property type="molecule type" value="Genomic_DNA"/>
</dbReference>
<dbReference type="AlphaFoldDB" id="A0A5B7H550"/>
<reference evidence="2 3" key="1">
    <citation type="submission" date="2019-05" db="EMBL/GenBank/DDBJ databases">
        <title>Another draft genome of Portunus trituberculatus and its Hox gene families provides insights of decapod evolution.</title>
        <authorList>
            <person name="Jeong J.-H."/>
            <person name="Song I."/>
            <person name="Kim S."/>
            <person name="Choi T."/>
            <person name="Kim D."/>
            <person name="Ryu S."/>
            <person name="Kim W."/>
        </authorList>
    </citation>
    <scope>NUCLEOTIDE SEQUENCE [LARGE SCALE GENOMIC DNA]</scope>
    <source>
        <tissue evidence="2">Muscle</tissue>
    </source>
</reference>
<sequence length="107" mass="11859">MFWQAILCGVGIQRKTPHTVAAELGIAHNIVMSQMHSLITDLTKQMIRAMILKLVRIVGWCGTKQQTLRDDAASRHDGSQGEDPVLNPMDCLKVVSGENRLRSPADH</sequence>
<proteinExistence type="predicted"/>
<gene>
    <name evidence="2" type="ORF">E2C01_058594</name>
</gene>
<dbReference type="Proteomes" id="UP000324222">
    <property type="component" value="Unassembled WGS sequence"/>
</dbReference>
<protein>
    <submittedName>
        <fullName evidence="2">Uncharacterized protein</fullName>
    </submittedName>
</protein>
<feature type="region of interest" description="Disordered" evidence="1">
    <location>
        <begin position="69"/>
        <end position="88"/>
    </location>
</feature>
<evidence type="ECO:0000256" key="1">
    <source>
        <dbReference type="SAM" id="MobiDB-lite"/>
    </source>
</evidence>
<comment type="caution">
    <text evidence="2">The sequence shown here is derived from an EMBL/GenBank/DDBJ whole genome shotgun (WGS) entry which is preliminary data.</text>
</comment>
<feature type="compositionally biased region" description="Basic and acidic residues" evidence="1">
    <location>
        <begin position="69"/>
        <end position="79"/>
    </location>
</feature>
<evidence type="ECO:0000313" key="3">
    <source>
        <dbReference type="Proteomes" id="UP000324222"/>
    </source>
</evidence>
<keyword evidence="3" id="KW-1185">Reference proteome</keyword>
<name>A0A5B7H550_PORTR</name>
<dbReference type="OrthoDB" id="10067491at2759"/>
<organism evidence="2 3">
    <name type="scientific">Portunus trituberculatus</name>
    <name type="common">Swimming crab</name>
    <name type="synonym">Neptunus trituberculatus</name>
    <dbReference type="NCBI Taxonomy" id="210409"/>
    <lineage>
        <taxon>Eukaryota</taxon>
        <taxon>Metazoa</taxon>
        <taxon>Ecdysozoa</taxon>
        <taxon>Arthropoda</taxon>
        <taxon>Crustacea</taxon>
        <taxon>Multicrustacea</taxon>
        <taxon>Malacostraca</taxon>
        <taxon>Eumalacostraca</taxon>
        <taxon>Eucarida</taxon>
        <taxon>Decapoda</taxon>
        <taxon>Pleocyemata</taxon>
        <taxon>Brachyura</taxon>
        <taxon>Eubrachyura</taxon>
        <taxon>Portunoidea</taxon>
        <taxon>Portunidae</taxon>
        <taxon>Portuninae</taxon>
        <taxon>Portunus</taxon>
    </lineage>
</organism>